<reference evidence="1 2" key="1">
    <citation type="journal article" date="2010" name="Plant Cell">
        <title>The Chlorella variabilis NC64A genome reveals adaptation to photosymbiosis, coevolution with viruses, and cryptic sex.</title>
        <authorList>
            <person name="Blanc G."/>
            <person name="Duncan G."/>
            <person name="Agarkova I."/>
            <person name="Borodovsky M."/>
            <person name="Gurnon J."/>
            <person name="Kuo A."/>
            <person name="Lindquist E."/>
            <person name="Lucas S."/>
            <person name="Pangilinan J."/>
            <person name="Polle J."/>
            <person name="Salamov A."/>
            <person name="Terry A."/>
            <person name="Yamada T."/>
            <person name="Dunigan D.D."/>
            <person name="Grigoriev I.V."/>
            <person name="Claverie J.M."/>
            <person name="Van Etten J.L."/>
        </authorList>
    </citation>
    <scope>NUCLEOTIDE SEQUENCE [LARGE SCALE GENOMIC DNA]</scope>
    <source>
        <strain evidence="1 2">NC64A</strain>
    </source>
</reference>
<proteinExistence type="predicted"/>
<dbReference type="GeneID" id="17353739"/>
<dbReference type="AlphaFoldDB" id="E1ZIP4"/>
<evidence type="ECO:0000313" key="2">
    <source>
        <dbReference type="Proteomes" id="UP000008141"/>
    </source>
</evidence>
<evidence type="ECO:0000313" key="1">
    <source>
        <dbReference type="EMBL" id="EFN54193.1"/>
    </source>
</evidence>
<protein>
    <submittedName>
        <fullName evidence="1">Expressed protein</fullName>
    </submittedName>
</protein>
<dbReference type="EMBL" id="GL433848">
    <property type="protein sequence ID" value="EFN54193.1"/>
    <property type="molecule type" value="Genomic_DNA"/>
</dbReference>
<gene>
    <name evidence="1" type="ORF">CHLNCDRAFT_58272</name>
</gene>
<sequence>MKLVAKACLSAQGTIVVTIAFVLGALVCYTLQQQAVLLGASAAPVALHLLPGGGDRFHQVPCPAPHPPNATRRNLVFAAVGDSWTPD</sequence>
<keyword evidence="2" id="KW-1185">Reference proteome</keyword>
<dbReference type="KEGG" id="cvr:CHLNCDRAFT_58272"/>
<accession>E1ZIP4</accession>
<dbReference type="Proteomes" id="UP000008141">
    <property type="component" value="Unassembled WGS sequence"/>
</dbReference>
<feature type="non-terminal residue" evidence="1">
    <location>
        <position position="87"/>
    </location>
</feature>
<organism evidence="2">
    <name type="scientific">Chlorella variabilis</name>
    <name type="common">Green alga</name>
    <dbReference type="NCBI Taxonomy" id="554065"/>
    <lineage>
        <taxon>Eukaryota</taxon>
        <taxon>Viridiplantae</taxon>
        <taxon>Chlorophyta</taxon>
        <taxon>core chlorophytes</taxon>
        <taxon>Trebouxiophyceae</taxon>
        <taxon>Chlorellales</taxon>
        <taxon>Chlorellaceae</taxon>
        <taxon>Chlorella clade</taxon>
        <taxon>Chlorella</taxon>
    </lineage>
</organism>
<name>E1ZIP4_CHLVA</name>
<dbReference type="InParanoid" id="E1ZIP4"/>
<dbReference type="RefSeq" id="XP_005846295.1">
    <property type="nucleotide sequence ID" value="XM_005846233.1"/>
</dbReference>